<proteinExistence type="predicted"/>
<keyword evidence="3" id="KW-1185">Reference proteome</keyword>
<evidence type="ECO:0000256" key="1">
    <source>
        <dbReference type="SAM" id="Phobius"/>
    </source>
</evidence>
<gene>
    <name evidence="2" type="ORF">EJ08DRAFT_94199</name>
</gene>
<evidence type="ECO:0000313" key="3">
    <source>
        <dbReference type="Proteomes" id="UP000800235"/>
    </source>
</evidence>
<dbReference type="AlphaFoldDB" id="A0A9P4NY23"/>
<reference evidence="2" key="1">
    <citation type="journal article" date="2020" name="Stud. Mycol.">
        <title>101 Dothideomycetes genomes: a test case for predicting lifestyles and emergence of pathogens.</title>
        <authorList>
            <person name="Haridas S."/>
            <person name="Albert R."/>
            <person name="Binder M."/>
            <person name="Bloem J."/>
            <person name="Labutti K."/>
            <person name="Salamov A."/>
            <person name="Andreopoulos B."/>
            <person name="Baker S."/>
            <person name="Barry K."/>
            <person name="Bills G."/>
            <person name="Bluhm B."/>
            <person name="Cannon C."/>
            <person name="Castanera R."/>
            <person name="Culley D."/>
            <person name="Daum C."/>
            <person name="Ezra D."/>
            <person name="Gonzalez J."/>
            <person name="Henrissat B."/>
            <person name="Kuo A."/>
            <person name="Liang C."/>
            <person name="Lipzen A."/>
            <person name="Lutzoni F."/>
            <person name="Magnuson J."/>
            <person name="Mondo S."/>
            <person name="Nolan M."/>
            <person name="Ohm R."/>
            <person name="Pangilinan J."/>
            <person name="Park H.-J."/>
            <person name="Ramirez L."/>
            <person name="Alfaro M."/>
            <person name="Sun H."/>
            <person name="Tritt A."/>
            <person name="Yoshinaga Y."/>
            <person name="Zwiers L.-H."/>
            <person name="Turgeon B."/>
            <person name="Goodwin S."/>
            <person name="Spatafora J."/>
            <person name="Crous P."/>
            <person name="Grigoriev I."/>
        </authorList>
    </citation>
    <scope>NUCLEOTIDE SEQUENCE</scope>
    <source>
        <strain evidence="2">CBS 130266</strain>
    </source>
</reference>
<feature type="transmembrane region" description="Helical" evidence="1">
    <location>
        <begin position="116"/>
        <end position="138"/>
    </location>
</feature>
<dbReference type="EMBL" id="MU007022">
    <property type="protein sequence ID" value="KAF2433196.1"/>
    <property type="molecule type" value="Genomic_DNA"/>
</dbReference>
<protein>
    <submittedName>
        <fullName evidence="2">Uncharacterized protein</fullName>
    </submittedName>
</protein>
<keyword evidence="1" id="KW-1133">Transmembrane helix</keyword>
<feature type="transmembrane region" description="Helical" evidence="1">
    <location>
        <begin position="20"/>
        <end position="41"/>
    </location>
</feature>
<accession>A0A9P4NY23</accession>
<comment type="caution">
    <text evidence="2">The sequence shown here is derived from an EMBL/GenBank/DDBJ whole genome shotgun (WGS) entry which is preliminary data.</text>
</comment>
<dbReference type="Proteomes" id="UP000800235">
    <property type="component" value="Unassembled WGS sequence"/>
</dbReference>
<sequence length="143" mass="16925">MMSLTVRSVHQHWSLPGLLMWRKFGFFSVSFYLSLLFSSFVSDVSFSLHPPYCRLLQDKKGLQRYNHHKKDRPQIPLARVHRQLQEYRSAGKDYIFLYIQKRDTGRPRVTFIQKRLAFLHFLLILLPLGLLLLFGQTIGSLFI</sequence>
<keyword evidence="1" id="KW-0472">Membrane</keyword>
<evidence type="ECO:0000313" key="2">
    <source>
        <dbReference type="EMBL" id="KAF2433196.1"/>
    </source>
</evidence>
<name>A0A9P4NY23_9PEZI</name>
<keyword evidence="1" id="KW-0812">Transmembrane</keyword>
<organism evidence="2 3">
    <name type="scientific">Tothia fuscella</name>
    <dbReference type="NCBI Taxonomy" id="1048955"/>
    <lineage>
        <taxon>Eukaryota</taxon>
        <taxon>Fungi</taxon>
        <taxon>Dikarya</taxon>
        <taxon>Ascomycota</taxon>
        <taxon>Pezizomycotina</taxon>
        <taxon>Dothideomycetes</taxon>
        <taxon>Pleosporomycetidae</taxon>
        <taxon>Venturiales</taxon>
        <taxon>Cylindrosympodiaceae</taxon>
        <taxon>Tothia</taxon>
    </lineage>
</organism>